<keyword evidence="1" id="KW-0297">G-protein coupled receptor</keyword>
<evidence type="ECO:0000313" key="6">
    <source>
        <dbReference type="EMBL" id="KAJ7392120.1"/>
    </source>
</evidence>
<keyword evidence="5" id="KW-0472">Membrane</keyword>
<keyword evidence="5" id="KW-1133">Transmembrane helix</keyword>
<dbReference type="EMBL" id="MU825402">
    <property type="protein sequence ID" value="KAJ7392120.1"/>
    <property type="molecule type" value="Genomic_DNA"/>
</dbReference>
<dbReference type="GO" id="GO:0007214">
    <property type="term" value="P:gamma-aminobutyric acid signaling pathway"/>
    <property type="evidence" value="ECO:0007669"/>
    <property type="project" value="TreeGrafter"/>
</dbReference>
<reference evidence="6" key="1">
    <citation type="submission" date="2023-01" db="EMBL/GenBank/DDBJ databases">
        <title>Genome assembly of the deep-sea coral Lophelia pertusa.</title>
        <authorList>
            <person name="Herrera S."/>
            <person name="Cordes E."/>
        </authorList>
    </citation>
    <scope>NUCLEOTIDE SEQUENCE</scope>
    <source>
        <strain evidence="6">USNM1676648</strain>
        <tissue evidence="6">Polyp</tissue>
    </source>
</reference>
<keyword evidence="3" id="KW-0325">Glycoprotein</keyword>
<proteinExistence type="predicted"/>
<dbReference type="PANTHER" id="PTHR10519:SF20">
    <property type="entry name" value="G-PROTEIN COUPLED RECEPTOR 156-RELATED"/>
    <property type="match status" value="1"/>
</dbReference>
<dbReference type="GO" id="GO:0004965">
    <property type="term" value="F:G protein-coupled GABA receptor activity"/>
    <property type="evidence" value="ECO:0007669"/>
    <property type="project" value="InterPro"/>
</dbReference>
<protein>
    <submittedName>
        <fullName evidence="6">Uncharacterized protein</fullName>
    </submittedName>
</protein>
<dbReference type="GO" id="GO:0038039">
    <property type="term" value="C:G protein-coupled receptor heterodimeric complex"/>
    <property type="evidence" value="ECO:0007669"/>
    <property type="project" value="TreeGrafter"/>
</dbReference>
<gene>
    <name evidence="6" type="ORF">OS493_013492</name>
</gene>
<dbReference type="AlphaFoldDB" id="A0A9X0A2Z5"/>
<dbReference type="PANTHER" id="PTHR10519">
    <property type="entry name" value="GABA-B RECEPTOR"/>
    <property type="match status" value="1"/>
</dbReference>
<evidence type="ECO:0000313" key="7">
    <source>
        <dbReference type="Proteomes" id="UP001163046"/>
    </source>
</evidence>
<keyword evidence="4" id="KW-0807">Transducer</keyword>
<keyword evidence="5" id="KW-0812">Transmembrane</keyword>
<evidence type="ECO:0000256" key="1">
    <source>
        <dbReference type="ARBA" id="ARBA00023040"/>
    </source>
</evidence>
<dbReference type="Gene3D" id="3.40.50.2300">
    <property type="match status" value="2"/>
</dbReference>
<dbReference type="InterPro" id="IPR028082">
    <property type="entry name" value="Peripla_BP_I"/>
</dbReference>
<name>A0A9X0A2Z5_9CNID</name>
<accession>A0A9X0A2Z5</accession>
<comment type="caution">
    <text evidence="6">The sequence shown here is derived from an EMBL/GenBank/DDBJ whole genome shotgun (WGS) entry which is preliminary data.</text>
</comment>
<dbReference type="InterPro" id="IPR002455">
    <property type="entry name" value="GPCR3_GABA-B"/>
</dbReference>
<dbReference type="Proteomes" id="UP001163046">
    <property type="component" value="Unassembled WGS sequence"/>
</dbReference>
<sequence length="130" mass="15070">MCKNLKAKRKITEKITEKLKHLKFQGLTGPISFTDNKEREGIIVVKQFRNGDLVKIGSHYTKEDKFVLCCNFTKESLFKDGRIPFDSSQNEQLPRIVAPELFIIFSTASAIGIVLGIMFLVFNRYYRKYK</sequence>
<evidence type="ECO:0000256" key="2">
    <source>
        <dbReference type="ARBA" id="ARBA00023170"/>
    </source>
</evidence>
<dbReference type="SUPFAM" id="SSF53822">
    <property type="entry name" value="Periplasmic binding protein-like I"/>
    <property type="match status" value="1"/>
</dbReference>
<organism evidence="6 7">
    <name type="scientific">Desmophyllum pertusum</name>
    <dbReference type="NCBI Taxonomy" id="174260"/>
    <lineage>
        <taxon>Eukaryota</taxon>
        <taxon>Metazoa</taxon>
        <taxon>Cnidaria</taxon>
        <taxon>Anthozoa</taxon>
        <taxon>Hexacorallia</taxon>
        <taxon>Scleractinia</taxon>
        <taxon>Caryophylliina</taxon>
        <taxon>Caryophylliidae</taxon>
        <taxon>Desmophyllum</taxon>
    </lineage>
</organism>
<evidence type="ECO:0000256" key="4">
    <source>
        <dbReference type="ARBA" id="ARBA00023224"/>
    </source>
</evidence>
<keyword evidence="2" id="KW-0675">Receptor</keyword>
<evidence type="ECO:0000256" key="5">
    <source>
        <dbReference type="SAM" id="Phobius"/>
    </source>
</evidence>
<feature type="transmembrane region" description="Helical" evidence="5">
    <location>
        <begin position="101"/>
        <end position="122"/>
    </location>
</feature>
<keyword evidence="7" id="KW-1185">Reference proteome</keyword>
<evidence type="ECO:0000256" key="3">
    <source>
        <dbReference type="ARBA" id="ARBA00023180"/>
    </source>
</evidence>